<proteinExistence type="predicted"/>
<dbReference type="GeneID" id="27707189"/>
<dbReference type="RefSeq" id="XP_016637100.1">
    <property type="nucleotide sequence ID" value="XM_016771961.1"/>
</dbReference>
<gene>
    <name evidence="1" type="ORF">Z520_01443</name>
</gene>
<dbReference type="Proteomes" id="UP000053411">
    <property type="component" value="Unassembled WGS sequence"/>
</dbReference>
<dbReference type="AlphaFoldDB" id="A0A0D2KAD2"/>
<name>A0A0D2KAD2_9EURO</name>
<accession>A0A0D2KAD2</accession>
<evidence type="ECO:0000313" key="2">
    <source>
        <dbReference type="Proteomes" id="UP000053411"/>
    </source>
</evidence>
<keyword evidence="2" id="KW-1185">Reference proteome</keyword>
<reference evidence="1 2" key="1">
    <citation type="submission" date="2015-01" db="EMBL/GenBank/DDBJ databases">
        <title>The Genome Sequence of Fonsecaea multimorphosa CBS 102226.</title>
        <authorList>
            <consortium name="The Broad Institute Genomics Platform"/>
            <person name="Cuomo C."/>
            <person name="de Hoog S."/>
            <person name="Gorbushina A."/>
            <person name="Stielow B."/>
            <person name="Teixiera M."/>
            <person name="Abouelleil A."/>
            <person name="Chapman S.B."/>
            <person name="Priest M."/>
            <person name="Young S.K."/>
            <person name="Wortman J."/>
            <person name="Nusbaum C."/>
            <person name="Birren B."/>
        </authorList>
    </citation>
    <scope>NUCLEOTIDE SEQUENCE [LARGE SCALE GENOMIC DNA]</scope>
    <source>
        <strain evidence="1 2">CBS 102226</strain>
    </source>
</reference>
<sequence>MPRSSYTLTINVPNATTLDILKSAPYTLRVGKPPKDEAEKLFESKDNVIPFEFVGGHESDEKWFPKTIVTLTFTAEGWVYSISYKSLGETALHDEQDIVPGQVYVVPKTGAVEKPRPKIDNDGFMRNDVFGVINATPVALALRRRPKDPAASSSTLVAQYPTWFPGFGIIKPPADGDSSAPKEIYVWFETQITSTGAQKEVEAQHEVTGVKVTLGETPELALYVRSDGTIAAEQERTEDGITPIAIPLNKQSGSS</sequence>
<evidence type="ECO:0000313" key="1">
    <source>
        <dbReference type="EMBL" id="KIY02978.1"/>
    </source>
</evidence>
<dbReference type="VEuPathDB" id="FungiDB:Z520_01443"/>
<organism evidence="1 2">
    <name type="scientific">Fonsecaea multimorphosa CBS 102226</name>
    <dbReference type="NCBI Taxonomy" id="1442371"/>
    <lineage>
        <taxon>Eukaryota</taxon>
        <taxon>Fungi</taxon>
        <taxon>Dikarya</taxon>
        <taxon>Ascomycota</taxon>
        <taxon>Pezizomycotina</taxon>
        <taxon>Eurotiomycetes</taxon>
        <taxon>Chaetothyriomycetidae</taxon>
        <taxon>Chaetothyriales</taxon>
        <taxon>Herpotrichiellaceae</taxon>
        <taxon>Fonsecaea</taxon>
    </lineage>
</organism>
<dbReference type="EMBL" id="KN848063">
    <property type="protein sequence ID" value="KIY02978.1"/>
    <property type="molecule type" value="Genomic_DNA"/>
</dbReference>
<protein>
    <submittedName>
        <fullName evidence="1">Uncharacterized protein</fullName>
    </submittedName>
</protein>